<dbReference type="Proteomes" id="UP001224428">
    <property type="component" value="Unassembled WGS sequence"/>
</dbReference>
<reference evidence="2" key="1">
    <citation type="submission" date="2023-05" db="EMBL/GenBank/DDBJ databases">
        <title>Mycoplasma phocimorsus sp. nov., isolated from Scandinavian patients with seal finger or septic arthritis after contact with seals.</title>
        <authorList>
            <person name="Skafte-Holm A."/>
            <person name="Pedersen T.R."/>
            <person name="Froelund M."/>
            <person name="Stegger M."/>
            <person name="Qvortrup K."/>
            <person name="Michaels D.L."/>
            <person name="Brown D.R."/>
            <person name="Jensen J.S."/>
        </authorList>
    </citation>
    <scope>NUCLEOTIDE SEQUENCE</scope>
    <source>
        <strain evidence="2">M5725</strain>
    </source>
</reference>
<keyword evidence="3" id="KW-1185">Reference proteome</keyword>
<name>A0AAJ1PU09_9MOLU</name>
<evidence type="ECO:0000256" key="1">
    <source>
        <dbReference type="SAM" id="Phobius"/>
    </source>
</evidence>
<protein>
    <submittedName>
        <fullName evidence="2">Uncharacterized protein</fullName>
    </submittedName>
</protein>
<feature type="transmembrane region" description="Helical" evidence="1">
    <location>
        <begin position="129"/>
        <end position="155"/>
    </location>
</feature>
<dbReference type="EMBL" id="JASDDP010000019">
    <property type="protein sequence ID" value="MDJ1645845.1"/>
    <property type="molecule type" value="Genomic_DNA"/>
</dbReference>
<sequence>MTKRFKIALFFTGIFLSITGISAGIIAYNLNKKQVNISSLEKPKQLIKVSKLNISEKFKNNKEVFLKKQEINLPKLVKLESAVIELPINDQVKWEEIQDKITEEIDKTFSPKSKKTDILKWMIENPYKAAGIISAGVVGAGIAVTSIFFTSLFIAKPHEYVHFKGLLNGKLPS</sequence>
<accession>A0AAJ1PU09</accession>
<evidence type="ECO:0000313" key="2">
    <source>
        <dbReference type="EMBL" id="MDJ1645845.1"/>
    </source>
</evidence>
<gene>
    <name evidence="2" type="ORF">QLQ80_01930</name>
</gene>
<keyword evidence="1" id="KW-1133">Transmembrane helix</keyword>
<organism evidence="2 3">
    <name type="scientific">Mycoplasma phocimorsus</name>
    <dbReference type="NCBI Taxonomy" id="3045839"/>
    <lineage>
        <taxon>Bacteria</taxon>
        <taxon>Bacillati</taxon>
        <taxon>Mycoplasmatota</taxon>
        <taxon>Mollicutes</taxon>
        <taxon>Mycoplasmataceae</taxon>
        <taxon>Mycoplasma</taxon>
    </lineage>
</organism>
<keyword evidence="1" id="KW-0472">Membrane</keyword>
<dbReference type="RefSeq" id="WP_283827273.1">
    <property type="nucleotide sequence ID" value="NZ_JASDDP010000019.1"/>
</dbReference>
<evidence type="ECO:0000313" key="3">
    <source>
        <dbReference type="Proteomes" id="UP001224428"/>
    </source>
</evidence>
<keyword evidence="1" id="KW-0812">Transmembrane</keyword>
<proteinExistence type="predicted"/>
<dbReference type="AlphaFoldDB" id="A0AAJ1PU09"/>
<comment type="caution">
    <text evidence="2">The sequence shown here is derived from an EMBL/GenBank/DDBJ whole genome shotgun (WGS) entry which is preliminary data.</text>
</comment>
<feature type="transmembrane region" description="Helical" evidence="1">
    <location>
        <begin position="7"/>
        <end position="30"/>
    </location>
</feature>